<evidence type="ECO:0000313" key="2">
    <source>
        <dbReference type="EMBL" id="KAK2556987.1"/>
    </source>
</evidence>
<comment type="caution">
    <text evidence="2">The sequence shown here is derived from an EMBL/GenBank/DDBJ whole genome shotgun (WGS) entry which is preliminary data.</text>
</comment>
<proteinExistence type="predicted"/>
<reference evidence="2" key="2">
    <citation type="journal article" date="2023" name="Science">
        <title>Genomic signatures of disease resistance in endangered staghorn corals.</title>
        <authorList>
            <person name="Vollmer S.V."/>
            <person name="Selwyn J.D."/>
            <person name="Despard B.A."/>
            <person name="Roesel C.L."/>
        </authorList>
    </citation>
    <scope>NUCLEOTIDE SEQUENCE</scope>
    <source>
        <strain evidence="2">K2</strain>
    </source>
</reference>
<evidence type="ECO:0000313" key="3">
    <source>
        <dbReference type="Proteomes" id="UP001249851"/>
    </source>
</evidence>
<protein>
    <submittedName>
        <fullName evidence="2">Uncharacterized protein</fullName>
    </submittedName>
</protein>
<feature type="compositionally biased region" description="Basic and acidic residues" evidence="1">
    <location>
        <begin position="96"/>
        <end position="114"/>
    </location>
</feature>
<dbReference type="AlphaFoldDB" id="A0AAD9Q942"/>
<feature type="region of interest" description="Disordered" evidence="1">
    <location>
        <begin position="96"/>
        <end position="116"/>
    </location>
</feature>
<sequence>MVFCIGVGCGRKSGKHKAQFSLIAKIITNQGMEWEELTREIRNRWIWAVTCGDTVEKNILERDCHFASGKPAATCDKHNIDWVPCLNLGKIEFKGDEEKEQKQKASEGRAERAKERRKRVIEWQELEVPQKRKLVNVSSDGIVDIQLAETNTSTSTERVEEDTGFAVANMPEMELAEPSCSTS</sequence>
<keyword evidence="3" id="KW-1185">Reference proteome</keyword>
<accession>A0AAD9Q942</accession>
<dbReference type="Proteomes" id="UP001249851">
    <property type="component" value="Unassembled WGS sequence"/>
</dbReference>
<reference evidence="2" key="1">
    <citation type="journal article" date="2023" name="G3 (Bethesda)">
        <title>Whole genome assembly and annotation of the endangered Caribbean coral Acropora cervicornis.</title>
        <authorList>
            <person name="Selwyn J.D."/>
            <person name="Vollmer S.V."/>
        </authorList>
    </citation>
    <scope>NUCLEOTIDE SEQUENCE</scope>
    <source>
        <strain evidence="2">K2</strain>
    </source>
</reference>
<organism evidence="2 3">
    <name type="scientific">Acropora cervicornis</name>
    <name type="common">Staghorn coral</name>
    <dbReference type="NCBI Taxonomy" id="6130"/>
    <lineage>
        <taxon>Eukaryota</taxon>
        <taxon>Metazoa</taxon>
        <taxon>Cnidaria</taxon>
        <taxon>Anthozoa</taxon>
        <taxon>Hexacorallia</taxon>
        <taxon>Scleractinia</taxon>
        <taxon>Astrocoeniina</taxon>
        <taxon>Acroporidae</taxon>
        <taxon>Acropora</taxon>
    </lineage>
</organism>
<name>A0AAD9Q942_ACRCE</name>
<evidence type="ECO:0000256" key="1">
    <source>
        <dbReference type="SAM" id="MobiDB-lite"/>
    </source>
</evidence>
<gene>
    <name evidence="2" type="ORF">P5673_020833</name>
</gene>
<dbReference type="EMBL" id="JARQWQ010000052">
    <property type="protein sequence ID" value="KAK2556987.1"/>
    <property type="molecule type" value="Genomic_DNA"/>
</dbReference>